<dbReference type="InterPro" id="IPR013083">
    <property type="entry name" value="Znf_RING/FYVE/PHD"/>
</dbReference>
<protein>
    <recommendedName>
        <fullName evidence="10">E3 ubiquitin-protein ligase Topors</fullName>
        <ecNumber evidence="2">2.3.2.27</ecNumber>
    </recommendedName>
    <alternativeName>
        <fullName evidence="11">RING-type E3 ubiquitin transferase Topors</fullName>
    </alternativeName>
    <alternativeName>
        <fullName evidence="13">SUMO1-protein E3 ligase Topors</fullName>
    </alternativeName>
    <alternativeName>
        <fullName evidence="12">Topoisomerase I-binding RING finger protein</fullName>
    </alternativeName>
    <alternativeName>
        <fullName evidence="14">Topoisomerase I-binding arginine/serine-rich protein</fullName>
    </alternativeName>
    <alternativeName>
        <fullName evidence="15">Tumor suppressor p53-binding protein 3</fullName>
    </alternativeName>
</protein>
<evidence type="ECO:0000256" key="1">
    <source>
        <dbReference type="ARBA" id="ARBA00000900"/>
    </source>
</evidence>
<comment type="catalytic activity">
    <reaction evidence="1">
        <text>S-ubiquitinyl-[E2 ubiquitin-conjugating enzyme]-L-cysteine + [acceptor protein]-L-lysine = [E2 ubiquitin-conjugating enzyme]-L-cysteine + N(6)-ubiquitinyl-[acceptor protein]-L-lysine.</text>
        <dbReference type="EC" id="2.3.2.27"/>
    </reaction>
</comment>
<dbReference type="GO" id="GO:0061630">
    <property type="term" value="F:ubiquitin protein ligase activity"/>
    <property type="evidence" value="ECO:0007669"/>
    <property type="project" value="UniProtKB-EC"/>
</dbReference>
<evidence type="ECO:0000256" key="10">
    <source>
        <dbReference type="ARBA" id="ARBA00071236"/>
    </source>
</evidence>
<evidence type="ECO:0000256" key="6">
    <source>
        <dbReference type="ARBA" id="ARBA00022786"/>
    </source>
</evidence>
<dbReference type="STRING" id="12930.A0A0Q3PBB7"/>
<dbReference type="Gene3D" id="3.30.40.10">
    <property type="entry name" value="Zinc/RING finger domain, C3HC4 (zinc finger)"/>
    <property type="match status" value="1"/>
</dbReference>
<accession>A0A0Q3PBB7</accession>
<dbReference type="PROSITE" id="PS50089">
    <property type="entry name" value="ZF_RING_2"/>
    <property type="match status" value="1"/>
</dbReference>
<dbReference type="GO" id="GO:0032391">
    <property type="term" value="C:photoreceptor connecting cilium"/>
    <property type="evidence" value="ECO:0007669"/>
    <property type="project" value="UniProtKB-ARBA"/>
</dbReference>
<keyword evidence="7" id="KW-0862">Zinc</keyword>
<keyword evidence="5 16" id="KW-0863">Zinc-finger</keyword>
<evidence type="ECO:0000256" key="16">
    <source>
        <dbReference type="PROSITE-ProRule" id="PRU00175"/>
    </source>
</evidence>
<evidence type="ECO:0000256" key="13">
    <source>
        <dbReference type="ARBA" id="ARBA00079040"/>
    </source>
</evidence>
<evidence type="ECO:0000256" key="11">
    <source>
        <dbReference type="ARBA" id="ARBA00076856"/>
    </source>
</evidence>
<evidence type="ECO:0000256" key="7">
    <source>
        <dbReference type="ARBA" id="ARBA00022833"/>
    </source>
</evidence>
<evidence type="ECO:0000313" key="19">
    <source>
        <dbReference type="Proteomes" id="UP000051836"/>
    </source>
</evidence>
<dbReference type="Proteomes" id="UP000051836">
    <property type="component" value="Unassembled WGS sequence"/>
</dbReference>
<keyword evidence="19" id="KW-1185">Reference proteome</keyword>
<dbReference type="GO" id="GO:0008630">
    <property type="term" value="P:intrinsic apoptotic signaling pathway in response to DNA damage"/>
    <property type="evidence" value="ECO:0007669"/>
    <property type="project" value="UniProtKB-ARBA"/>
</dbReference>
<dbReference type="InterPro" id="IPR017907">
    <property type="entry name" value="Znf_RING_CS"/>
</dbReference>
<dbReference type="OrthoDB" id="21204at2759"/>
<dbReference type="GO" id="GO:0008270">
    <property type="term" value="F:zinc ion binding"/>
    <property type="evidence" value="ECO:0007669"/>
    <property type="project" value="UniProtKB-KW"/>
</dbReference>
<dbReference type="Pfam" id="PF13923">
    <property type="entry name" value="zf-C3HC4_2"/>
    <property type="match status" value="1"/>
</dbReference>
<keyword evidence="9" id="KW-0804">Transcription</keyword>
<dbReference type="PANTHER" id="PTHR46077:SF1">
    <property type="entry name" value="TOP1 BINDING ARGININE_SERINE RICH PROTEIN, E3 UBIQUITIN LIGASE"/>
    <property type="match status" value="1"/>
</dbReference>
<evidence type="ECO:0000313" key="18">
    <source>
        <dbReference type="EMBL" id="KQK78203.1"/>
    </source>
</evidence>
<evidence type="ECO:0000256" key="4">
    <source>
        <dbReference type="ARBA" id="ARBA00022723"/>
    </source>
</evidence>
<dbReference type="PANTHER" id="PTHR46077">
    <property type="entry name" value="E3 UBIQUITIN-PROTEIN LIGASE TOPORS"/>
    <property type="match status" value="1"/>
</dbReference>
<organism evidence="18 19">
    <name type="scientific">Amazona aestiva</name>
    <name type="common">Blue-fronted Amazon parrot</name>
    <dbReference type="NCBI Taxonomy" id="12930"/>
    <lineage>
        <taxon>Eukaryota</taxon>
        <taxon>Metazoa</taxon>
        <taxon>Chordata</taxon>
        <taxon>Craniata</taxon>
        <taxon>Vertebrata</taxon>
        <taxon>Euteleostomi</taxon>
        <taxon>Archelosauria</taxon>
        <taxon>Archosauria</taxon>
        <taxon>Dinosauria</taxon>
        <taxon>Saurischia</taxon>
        <taxon>Theropoda</taxon>
        <taxon>Coelurosauria</taxon>
        <taxon>Aves</taxon>
        <taxon>Neognathae</taxon>
        <taxon>Neoaves</taxon>
        <taxon>Telluraves</taxon>
        <taxon>Australaves</taxon>
        <taxon>Psittaciformes</taxon>
        <taxon>Psittacidae</taxon>
        <taxon>Amazona</taxon>
    </lineage>
</organism>
<dbReference type="EC" id="2.3.2.27" evidence="2"/>
<dbReference type="AlphaFoldDB" id="A0A0Q3PBB7"/>
<keyword evidence="3" id="KW-0808">Transferase</keyword>
<keyword evidence="8" id="KW-0805">Transcription regulation</keyword>
<dbReference type="EMBL" id="LMAW01002682">
    <property type="protein sequence ID" value="KQK78203.1"/>
    <property type="molecule type" value="Genomic_DNA"/>
</dbReference>
<sequence>MTDTFTIPPSIPLHMKSTAAELDNCCPICLESWEEASYVLPCLHQFCYPCIARWADSKPECPLCKRRIVSVMPSVRTDDDFKEHVVTPSAASCVTSRHEGAP</sequence>
<gene>
    <name evidence="18" type="ORF">AAES_116933</name>
</gene>
<dbReference type="SMART" id="SM00184">
    <property type="entry name" value="RING"/>
    <property type="match status" value="1"/>
</dbReference>
<evidence type="ECO:0000256" key="2">
    <source>
        <dbReference type="ARBA" id="ARBA00012483"/>
    </source>
</evidence>
<dbReference type="InterPro" id="IPR001841">
    <property type="entry name" value="Znf_RING"/>
</dbReference>
<evidence type="ECO:0000256" key="8">
    <source>
        <dbReference type="ARBA" id="ARBA00023015"/>
    </source>
</evidence>
<dbReference type="SUPFAM" id="SSF57850">
    <property type="entry name" value="RING/U-box"/>
    <property type="match status" value="1"/>
</dbReference>
<evidence type="ECO:0000256" key="15">
    <source>
        <dbReference type="ARBA" id="ARBA00082108"/>
    </source>
</evidence>
<reference evidence="18 19" key="1">
    <citation type="submission" date="2015-10" db="EMBL/GenBank/DDBJ databases">
        <authorList>
            <person name="Gilbert D.G."/>
        </authorList>
    </citation>
    <scope>NUCLEOTIDE SEQUENCE [LARGE SCALE GENOMIC DNA]</scope>
    <source>
        <strain evidence="18">FVVF132</strain>
    </source>
</reference>
<evidence type="ECO:0000256" key="14">
    <source>
        <dbReference type="ARBA" id="ARBA00079184"/>
    </source>
</evidence>
<evidence type="ECO:0000256" key="9">
    <source>
        <dbReference type="ARBA" id="ARBA00023163"/>
    </source>
</evidence>
<feature type="domain" description="RING-type" evidence="17">
    <location>
        <begin position="26"/>
        <end position="65"/>
    </location>
</feature>
<comment type="caution">
    <text evidence="18">The sequence shown here is derived from an EMBL/GenBank/DDBJ whole genome shotgun (WGS) entry which is preliminary data.</text>
</comment>
<keyword evidence="4" id="KW-0479">Metal-binding</keyword>
<evidence type="ECO:0000256" key="12">
    <source>
        <dbReference type="ARBA" id="ARBA00076940"/>
    </source>
</evidence>
<dbReference type="PROSITE" id="PS00518">
    <property type="entry name" value="ZF_RING_1"/>
    <property type="match status" value="1"/>
</dbReference>
<dbReference type="GO" id="GO:0006513">
    <property type="term" value="P:protein monoubiquitination"/>
    <property type="evidence" value="ECO:0007669"/>
    <property type="project" value="TreeGrafter"/>
</dbReference>
<keyword evidence="6" id="KW-0833">Ubl conjugation pathway</keyword>
<dbReference type="GO" id="GO:0000209">
    <property type="term" value="P:protein polyubiquitination"/>
    <property type="evidence" value="ECO:0007669"/>
    <property type="project" value="TreeGrafter"/>
</dbReference>
<evidence type="ECO:0000259" key="17">
    <source>
        <dbReference type="PROSITE" id="PS50089"/>
    </source>
</evidence>
<evidence type="ECO:0000256" key="5">
    <source>
        <dbReference type="ARBA" id="ARBA00022771"/>
    </source>
</evidence>
<evidence type="ECO:0000256" key="3">
    <source>
        <dbReference type="ARBA" id="ARBA00022679"/>
    </source>
</evidence>
<name>A0A0Q3PBB7_AMAAE</name>
<dbReference type="FunFam" id="3.30.40.10:FF:000136">
    <property type="entry name" value="E3 ubiquitin-protein ligase Topors"/>
    <property type="match status" value="1"/>
</dbReference>
<proteinExistence type="predicted"/>